<keyword evidence="4" id="KW-0255">Endonuclease</keyword>
<dbReference type="AlphaFoldDB" id="F7PFN0"/>
<evidence type="ECO:0000313" key="3">
    <source>
        <dbReference type="EMBL" id="CCQ34311.1"/>
    </source>
</evidence>
<dbReference type="OrthoDB" id="11472at2157"/>
<dbReference type="HOGENOM" id="CLU_2433779_0_0_2"/>
<evidence type="ECO:0000256" key="1">
    <source>
        <dbReference type="SAM" id="MobiDB-lite"/>
    </source>
</evidence>
<dbReference type="eggNOG" id="arCOG03898">
    <property type="taxonomic scope" value="Archaea"/>
</dbReference>
<keyword evidence="4" id="KW-0540">Nuclease</keyword>
<reference evidence="4 5" key="1">
    <citation type="journal article" date="2011" name="J. Bacteriol.">
        <title>Genome sequence of Halorhabdus tiamatea, the first archaeon isolated from a deep-sea anoxic brine lake.</title>
        <authorList>
            <person name="Antunes A."/>
            <person name="Alam I."/>
            <person name="Bajic V.B."/>
            <person name="Stingl U."/>
        </authorList>
    </citation>
    <scope>NUCLEOTIDE SEQUENCE [LARGE SCALE GENOMIC DNA]</scope>
    <source>
        <strain evidence="4 5">SARL4B</strain>
    </source>
</reference>
<dbReference type="GO" id="GO:0008270">
    <property type="term" value="F:zinc ion binding"/>
    <property type="evidence" value="ECO:0007669"/>
    <property type="project" value="InterPro"/>
</dbReference>
<dbReference type="RefSeq" id="WP_008523838.1">
    <property type="nucleotide sequence ID" value="NC_021921.1"/>
</dbReference>
<dbReference type="STRING" id="1033806.HTIA_2199"/>
<accession>F7PFN0</accession>
<feature type="compositionally biased region" description="Basic and acidic residues" evidence="1">
    <location>
        <begin position="69"/>
        <end position="83"/>
    </location>
</feature>
<evidence type="ECO:0000313" key="6">
    <source>
        <dbReference type="Proteomes" id="UP000015381"/>
    </source>
</evidence>
<dbReference type="GeneID" id="23799252"/>
<evidence type="ECO:0000313" key="5">
    <source>
        <dbReference type="Proteomes" id="UP000003861"/>
    </source>
</evidence>
<dbReference type="InterPro" id="IPR003615">
    <property type="entry name" value="HNH_nuc"/>
</dbReference>
<reference evidence="3 6" key="3">
    <citation type="journal article" date="2014" name="Environ. Microbiol.">
        <title>Halorhabdus tiamatea: proteogenomics and glycosidase activity measurements identify the first cultivated euryarchaeon from a deep-sea anoxic brine lake as potential polysaccharide degrader.</title>
        <authorList>
            <person name="Werner J."/>
            <person name="Ferrer M."/>
            <person name="Michel G."/>
            <person name="Mann A.J."/>
            <person name="Huang S."/>
            <person name="Juarez S."/>
            <person name="Ciordia S."/>
            <person name="Albar J.P."/>
            <person name="Alcaide M."/>
            <person name="La Cono V."/>
            <person name="Yakimov M.M."/>
            <person name="Antunes A."/>
            <person name="Taborda M."/>
            <person name="Da Costa M.S."/>
            <person name="Amann R.I."/>
            <person name="Gloeckner F.O."/>
            <person name="Golyshina O.V."/>
            <person name="Golyshin P.N."/>
            <person name="Teeling H."/>
        </authorList>
    </citation>
    <scope>NUCLEOTIDE SEQUENCE [LARGE SCALE GENOMIC DNA]</scope>
    <source>
        <strain evidence="6">SARL4B</strain>
        <strain evidence="3">Type strain: SARL4B</strain>
    </source>
</reference>
<sequence length="90" mass="10516">MPTSESCQICGHQNESILEEHHLIPARRNGPDSDENLVTVCPNCHKALENIYDRSFWELVEKRDIRREPEQAKMSEEELHEEANEIWGSE</sequence>
<evidence type="ECO:0000313" key="4">
    <source>
        <dbReference type="EMBL" id="ERJ06449.1"/>
    </source>
</evidence>
<proteinExistence type="predicted"/>
<name>F7PFN0_9EURY</name>
<dbReference type="Proteomes" id="UP000015381">
    <property type="component" value="Chromosome I"/>
</dbReference>
<feature type="domain" description="HNH" evidence="2">
    <location>
        <begin position="7"/>
        <end position="49"/>
    </location>
</feature>
<dbReference type="Proteomes" id="UP000003861">
    <property type="component" value="Unassembled WGS sequence"/>
</dbReference>
<dbReference type="CDD" id="cd00085">
    <property type="entry name" value="HNHc"/>
    <property type="match status" value="1"/>
</dbReference>
<dbReference type="Pfam" id="PF01844">
    <property type="entry name" value="HNH"/>
    <property type="match status" value="1"/>
</dbReference>
<dbReference type="GO" id="GO:0003676">
    <property type="term" value="F:nucleic acid binding"/>
    <property type="evidence" value="ECO:0007669"/>
    <property type="project" value="InterPro"/>
</dbReference>
<dbReference type="KEGG" id="hti:HTIA_2199"/>
<dbReference type="EMBL" id="AFNT02000015">
    <property type="protein sequence ID" value="ERJ06449.1"/>
    <property type="molecule type" value="Genomic_DNA"/>
</dbReference>
<dbReference type="EMBL" id="HF571520">
    <property type="protein sequence ID" value="CCQ34311.1"/>
    <property type="molecule type" value="Genomic_DNA"/>
</dbReference>
<gene>
    <name evidence="4" type="ORF">HLRTI_001528</name>
    <name evidence="3" type="ORF">HTIA_2199</name>
</gene>
<keyword evidence="6" id="KW-1185">Reference proteome</keyword>
<keyword evidence="4" id="KW-0378">Hydrolase</keyword>
<dbReference type="InterPro" id="IPR002711">
    <property type="entry name" value="HNH"/>
</dbReference>
<protein>
    <submittedName>
        <fullName evidence="4">HNH endonuclease protein</fullName>
    </submittedName>
</protein>
<feature type="region of interest" description="Disordered" evidence="1">
    <location>
        <begin position="69"/>
        <end position="90"/>
    </location>
</feature>
<evidence type="ECO:0000259" key="2">
    <source>
        <dbReference type="Pfam" id="PF01844"/>
    </source>
</evidence>
<dbReference type="GO" id="GO:0004519">
    <property type="term" value="F:endonuclease activity"/>
    <property type="evidence" value="ECO:0007669"/>
    <property type="project" value="UniProtKB-KW"/>
</dbReference>
<reference evidence="4 5" key="2">
    <citation type="journal article" date="2013" name="PLoS ONE">
        <title>INDIGO - INtegrated Data Warehouse of MIcrobial GenOmes with Examples from the Red Sea Extremophiles.</title>
        <authorList>
            <person name="Alam I."/>
            <person name="Antunes A."/>
            <person name="Kamau A.A."/>
            <person name="Ba Alawi W."/>
            <person name="Kalkatawi M."/>
            <person name="Stingl U."/>
            <person name="Bajic V.B."/>
        </authorList>
    </citation>
    <scope>NUCLEOTIDE SEQUENCE [LARGE SCALE GENOMIC DNA]</scope>
    <source>
        <strain evidence="4 5">SARL4B</strain>
    </source>
</reference>
<organism evidence="4 5">
    <name type="scientific">Halorhabdus tiamatea SARL4B</name>
    <dbReference type="NCBI Taxonomy" id="1033806"/>
    <lineage>
        <taxon>Archaea</taxon>
        <taxon>Methanobacteriati</taxon>
        <taxon>Methanobacteriota</taxon>
        <taxon>Stenosarchaea group</taxon>
        <taxon>Halobacteria</taxon>
        <taxon>Halobacteriales</taxon>
        <taxon>Haloarculaceae</taxon>
        <taxon>Halorhabdus</taxon>
    </lineage>
</organism>
<dbReference type="Gene3D" id="1.10.30.50">
    <property type="match status" value="1"/>
</dbReference>